<evidence type="ECO:0000313" key="3">
    <source>
        <dbReference type="Proteomes" id="UP000248014"/>
    </source>
</evidence>
<organism evidence="2 3">
    <name type="scientific">Blastomonas natatoria</name>
    <dbReference type="NCBI Taxonomy" id="34015"/>
    <lineage>
        <taxon>Bacteria</taxon>
        <taxon>Pseudomonadati</taxon>
        <taxon>Pseudomonadota</taxon>
        <taxon>Alphaproteobacteria</taxon>
        <taxon>Sphingomonadales</taxon>
        <taxon>Sphingomonadaceae</taxon>
        <taxon>Blastomonas</taxon>
    </lineage>
</organism>
<protein>
    <submittedName>
        <fullName evidence="2">HNH endonuclease</fullName>
    </submittedName>
</protein>
<dbReference type="GO" id="GO:0008270">
    <property type="term" value="F:zinc ion binding"/>
    <property type="evidence" value="ECO:0007669"/>
    <property type="project" value="InterPro"/>
</dbReference>
<dbReference type="EMBL" id="QJJM01000006">
    <property type="protein sequence ID" value="PXW75963.1"/>
    <property type="molecule type" value="Genomic_DNA"/>
</dbReference>
<dbReference type="InterPro" id="IPR003615">
    <property type="entry name" value="HNH_nuc"/>
</dbReference>
<comment type="caution">
    <text evidence="2">The sequence shown here is derived from an EMBL/GenBank/DDBJ whole genome shotgun (WGS) entry which is preliminary data.</text>
</comment>
<dbReference type="InterPro" id="IPR002711">
    <property type="entry name" value="HNH"/>
</dbReference>
<dbReference type="Gene3D" id="1.10.30.50">
    <property type="match status" value="1"/>
</dbReference>
<evidence type="ECO:0000259" key="1">
    <source>
        <dbReference type="SMART" id="SM00507"/>
    </source>
</evidence>
<sequence length="206" mass="22355">MSGFAVMSRAMLEHPELQGAERLVGWFKLVASAAFEPVTVAVNGAQMTLSGGQVYGTIKQFGSAFGWNDLSVNRFLKRLEMAGMISRCMVGRGVVVTILDRSTFAVDRFEGNGSGLIATATSPNRKRRPVFGRGRDTIPAAVRSAVRDRDGDKCRYCGCVDGPFEFDHVVPHSRGGLDTIANLVVACRACNSLKRAHTPQEMGWTL</sequence>
<dbReference type="RefSeq" id="WP_208625173.1">
    <property type="nucleotide sequence ID" value="NZ_QJJM01000006.1"/>
</dbReference>
<accession>A0A2V3V2J3</accession>
<name>A0A2V3V2J3_9SPHN</name>
<dbReference type="SMART" id="SM00507">
    <property type="entry name" value="HNHc"/>
    <property type="match status" value="1"/>
</dbReference>
<dbReference type="PANTHER" id="PTHR33877:SF2">
    <property type="entry name" value="OS07G0170200 PROTEIN"/>
    <property type="match status" value="1"/>
</dbReference>
<keyword evidence="2" id="KW-0378">Hydrolase</keyword>
<dbReference type="GO" id="GO:0003676">
    <property type="term" value="F:nucleic acid binding"/>
    <property type="evidence" value="ECO:0007669"/>
    <property type="project" value="InterPro"/>
</dbReference>
<proteinExistence type="predicted"/>
<evidence type="ECO:0000313" key="2">
    <source>
        <dbReference type="EMBL" id="PXW75963.1"/>
    </source>
</evidence>
<keyword evidence="3" id="KW-1185">Reference proteome</keyword>
<feature type="domain" description="HNH nuclease" evidence="1">
    <location>
        <begin position="141"/>
        <end position="192"/>
    </location>
</feature>
<gene>
    <name evidence="2" type="ORF">C7451_106127</name>
</gene>
<dbReference type="AlphaFoldDB" id="A0A2V3V2J3"/>
<keyword evidence="2" id="KW-0255">Endonuclease</keyword>
<reference evidence="2 3" key="1">
    <citation type="submission" date="2018-05" db="EMBL/GenBank/DDBJ databases">
        <title>Genomic Encyclopedia of Type Strains, Phase IV (KMG-IV): sequencing the most valuable type-strain genomes for metagenomic binning, comparative biology and taxonomic classification.</title>
        <authorList>
            <person name="Goeker M."/>
        </authorList>
    </citation>
    <scope>NUCLEOTIDE SEQUENCE [LARGE SCALE GENOMIC DNA]</scope>
    <source>
        <strain evidence="2 3">DSM 3183</strain>
    </source>
</reference>
<dbReference type="InterPro" id="IPR052892">
    <property type="entry name" value="NA-targeting_endonuclease"/>
</dbReference>
<dbReference type="Pfam" id="PF01844">
    <property type="entry name" value="HNH"/>
    <property type="match status" value="1"/>
</dbReference>
<dbReference type="PANTHER" id="PTHR33877">
    <property type="entry name" value="SLL1193 PROTEIN"/>
    <property type="match status" value="1"/>
</dbReference>
<dbReference type="CDD" id="cd00085">
    <property type="entry name" value="HNHc"/>
    <property type="match status" value="1"/>
</dbReference>
<keyword evidence="2" id="KW-0540">Nuclease</keyword>
<dbReference type="GO" id="GO:0004519">
    <property type="term" value="F:endonuclease activity"/>
    <property type="evidence" value="ECO:0007669"/>
    <property type="project" value="UniProtKB-KW"/>
</dbReference>
<dbReference type="Proteomes" id="UP000248014">
    <property type="component" value="Unassembled WGS sequence"/>
</dbReference>